<keyword evidence="1" id="KW-1133">Transmembrane helix</keyword>
<gene>
    <name evidence="2" type="ORF">RMONA_06740</name>
</gene>
<evidence type="ECO:0000313" key="2">
    <source>
        <dbReference type="EMBL" id="CEO17704.1"/>
    </source>
</evidence>
<dbReference type="Proteomes" id="UP000018149">
    <property type="component" value="Chromosome I"/>
</dbReference>
<keyword evidence="1" id="KW-0472">Membrane</keyword>
<dbReference type="STRING" id="109232.RMONA_06740"/>
<reference evidence="3" key="2">
    <citation type="submission" date="2015-01" db="EMBL/GenBank/DDBJ databases">
        <authorList>
            <person name="Felsheim R."/>
        </authorList>
    </citation>
    <scope>NUCLEOTIDE SEQUENCE [LARGE SCALE GENOMIC DNA]</scope>
    <source>
        <strain evidence="3">IrR/Munich</strain>
    </source>
</reference>
<keyword evidence="1" id="KW-0812">Transmembrane</keyword>
<sequence>MYQQQPNISNQYPEECYISQEKGILRTPRNLYNNSLENIPFAKQTIKDLQKTLVFGIADAATLLAYLCYNGFGDKLNL</sequence>
<dbReference type="RefSeq" id="WP_023508182.1">
    <property type="nucleotide sequence ID" value="NZ_LN794217.1"/>
</dbReference>
<dbReference type="KEGG" id="rmc:RMONA_06740"/>
<accession>A0A0B7J5W2</accession>
<dbReference type="AlphaFoldDB" id="A0A0B7J5W2"/>
<name>A0A0B7J5W2_9RICK</name>
<evidence type="ECO:0000256" key="1">
    <source>
        <dbReference type="SAM" id="Phobius"/>
    </source>
</evidence>
<reference evidence="2 3" key="1">
    <citation type="submission" date="2015-01" db="EMBL/GenBank/DDBJ databases">
        <title>Draft genome sequence of Rickettsia monacensis strain IrR/Munich.</title>
        <authorList>
            <person name="Felsheim R.F."/>
            <person name="Johnson S.L."/>
            <person name="Kurtti T.J."/>
            <person name="Munderloh U.G."/>
        </authorList>
    </citation>
    <scope>NUCLEOTIDE SEQUENCE [LARGE SCALE GENOMIC DNA]</scope>
    <source>
        <strain evidence="2 3">IrR/Munich</strain>
    </source>
</reference>
<protein>
    <submittedName>
        <fullName evidence="2">Uncharacterized protein</fullName>
    </submittedName>
</protein>
<feature type="transmembrane region" description="Helical" evidence="1">
    <location>
        <begin position="53"/>
        <end position="72"/>
    </location>
</feature>
<dbReference type="EMBL" id="LN794217">
    <property type="protein sequence ID" value="CEO17704.1"/>
    <property type="molecule type" value="Genomic_DNA"/>
</dbReference>
<keyword evidence="3" id="KW-1185">Reference proteome</keyword>
<dbReference type="HOGENOM" id="CLU_2619749_0_0_5"/>
<proteinExistence type="predicted"/>
<organism evidence="2 3">
    <name type="scientific">Rickettsia monacensis</name>
    <dbReference type="NCBI Taxonomy" id="109232"/>
    <lineage>
        <taxon>Bacteria</taxon>
        <taxon>Pseudomonadati</taxon>
        <taxon>Pseudomonadota</taxon>
        <taxon>Alphaproteobacteria</taxon>
        <taxon>Rickettsiales</taxon>
        <taxon>Rickettsiaceae</taxon>
        <taxon>Rickettsieae</taxon>
        <taxon>Rickettsia</taxon>
        <taxon>spotted fever group</taxon>
    </lineage>
</organism>
<evidence type="ECO:0000313" key="3">
    <source>
        <dbReference type="Proteomes" id="UP000018149"/>
    </source>
</evidence>